<dbReference type="PROSITE" id="PS50013">
    <property type="entry name" value="CHROMO_2"/>
    <property type="match status" value="1"/>
</dbReference>
<organism evidence="2 3">
    <name type="scientific">Pseudoatta argentina</name>
    <dbReference type="NCBI Taxonomy" id="621737"/>
    <lineage>
        <taxon>Eukaryota</taxon>
        <taxon>Metazoa</taxon>
        <taxon>Ecdysozoa</taxon>
        <taxon>Arthropoda</taxon>
        <taxon>Hexapoda</taxon>
        <taxon>Insecta</taxon>
        <taxon>Pterygota</taxon>
        <taxon>Neoptera</taxon>
        <taxon>Endopterygota</taxon>
        <taxon>Hymenoptera</taxon>
        <taxon>Apocrita</taxon>
        <taxon>Aculeata</taxon>
        <taxon>Formicoidea</taxon>
        <taxon>Formicidae</taxon>
        <taxon>Myrmicinae</taxon>
        <taxon>Pseudoatta</taxon>
    </lineage>
</organism>
<comment type="caution">
    <text evidence="2">The sequence shown here is derived from an EMBL/GenBank/DDBJ whole genome shotgun (WGS) entry which is preliminary data.</text>
</comment>
<feature type="non-terminal residue" evidence="2">
    <location>
        <position position="1"/>
    </location>
</feature>
<dbReference type="PANTHER" id="PTHR46585">
    <property type="entry name" value="INTEGRASE CORE DOMAIN CONTAINING PROTEIN"/>
    <property type="match status" value="1"/>
</dbReference>
<keyword evidence="3" id="KW-1185">Reference proteome</keyword>
<dbReference type="Pfam" id="PF17906">
    <property type="entry name" value="HTH_48"/>
    <property type="match status" value="1"/>
</dbReference>
<dbReference type="Gene3D" id="1.10.10.1450">
    <property type="match status" value="1"/>
</dbReference>
<dbReference type="InterPro" id="IPR000953">
    <property type="entry name" value="Chromo/chromo_shadow_dom"/>
</dbReference>
<dbReference type="GO" id="GO:0005694">
    <property type="term" value="C:chromosome"/>
    <property type="evidence" value="ECO:0007669"/>
    <property type="project" value="UniProtKB-ARBA"/>
</dbReference>
<dbReference type="PANTHER" id="PTHR46585:SF1">
    <property type="entry name" value="CHROMO DOMAIN-CONTAINING PROTEIN"/>
    <property type="match status" value="1"/>
</dbReference>
<sequence length="729" mass="82571">MSVYEPNSRHLREVLIFCFNMKKSAAEAHRTLLNTYGEAAISERTCREWFQRFKNGDIDVEDRHRGGKEKVFEDAELKALLDQDSCQFLSIVGNNPSISNVEKFYHLKHCLEGSAETLIHPLAVTGDNYSCAWALLCKHYENKKELSRSNFCTFTAVQKMKGDTAEKLSHIYNAAISAMNGQESIGRPINSHGFDFFNHFIIEFFDPKTRLEWKSHTSNSTDLPDHDTLIDFITKRTLTLKITKSKATKVFGDPRIAKSHVIKRATDAPDYILCKGRHNVMMCDKSASERKSIAETHRLCYNCLDSHPIAKCQSTKTWFTCKTRHHSLLHEAYVTSKLADVNALTAVRQDEECKIILLATARITVADRHGDSHPVRSEALVQRLRLPRSRAAISIFGIGCLLSGPCRGKVPLSLTSRINGARCIKAQLQHAKVEGLQLADPQFTATDPIELLLGEEMCSIILQQGLRKGDPHTPIAQCTLLGWILSGISVTPHRSFQCTTDHELTTLVQRFWLPFAASPTALGDTRQSAKRLLTAIERRCERDVRFERLYHAFLLVDRLRLLDASHRAGNNAHDNEMLSIIEELREAGLIIHRTIGMRPANVTPAIAERLLDTVYSVIKIAGPAKFKVGDSVRVSKYKTIFEKGYTPNWTTEVFTIVKVQRTNPVTYLLEDYRGKSVAGAFYEHELHRATHPDVYLVEKVLRRKGDKVYVKWLGFDGSHNSWIHKNNVI</sequence>
<reference evidence="2" key="1">
    <citation type="submission" date="2020-02" db="EMBL/GenBank/DDBJ databases">
        <title>Relaxed selection underlies rapid genomic changes in the transitions from sociality to social parasitism in ants.</title>
        <authorList>
            <person name="Bi X."/>
        </authorList>
    </citation>
    <scope>NUCLEOTIDE SEQUENCE</scope>
    <source>
        <strain evidence="2">BGI-DK2014c</strain>
        <tissue evidence="2">Whole body</tissue>
    </source>
</reference>
<evidence type="ECO:0000313" key="3">
    <source>
        <dbReference type="Proteomes" id="UP000668214"/>
    </source>
</evidence>
<feature type="non-terminal residue" evidence="2">
    <location>
        <position position="729"/>
    </location>
</feature>
<dbReference type="EMBL" id="JAANIA010001351">
    <property type="protein sequence ID" value="KAG5320697.1"/>
    <property type="molecule type" value="Genomic_DNA"/>
</dbReference>
<evidence type="ECO:0000259" key="1">
    <source>
        <dbReference type="PROSITE" id="PS50013"/>
    </source>
</evidence>
<dbReference type="InterPro" id="IPR041426">
    <property type="entry name" value="Mos1_HTH"/>
</dbReference>
<dbReference type="Proteomes" id="UP000668214">
    <property type="component" value="Unassembled WGS sequence"/>
</dbReference>
<protein>
    <submittedName>
        <fullName evidence="2">MOS1T transposase</fullName>
    </submittedName>
</protein>
<feature type="domain" description="Chromo" evidence="1">
    <location>
        <begin position="695"/>
        <end position="729"/>
    </location>
</feature>
<dbReference type="InterPro" id="IPR005312">
    <property type="entry name" value="DUF1759"/>
</dbReference>
<gene>
    <name evidence="2" type="ORF">G6Z78_0006875</name>
</gene>
<evidence type="ECO:0000313" key="2">
    <source>
        <dbReference type="EMBL" id="KAG5320697.1"/>
    </source>
</evidence>
<dbReference type="InterPro" id="IPR016197">
    <property type="entry name" value="Chromo-like_dom_sf"/>
</dbReference>
<dbReference type="AlphaFoldDB" id="A0A836JQ60"/>
<dbReference type="SUPFAM" id="SSF54160">
    <property type="entry name" value="Chromo domain-like"/>
    <property type="match status" value="1"/>
</dbReference>
<accession>A0A836JQ60</accession>
<proteinExistence type="predicted"/>
<dbReference type="Pfam" id="PF03564">
    <property type="entry name" value="DUF1759"/>
    <property type="match status" value="1"/>
</dbReference>
<name>A0A836JQ60_9HYME</name>